<sequence length="323" mass="35753">MPSPIQTRVVSLETLPELLPTFLQNLSIARGQIIVDQLHNMVDSGKADGIDLVVAYEERDGIEVDIAAAIAISFQGSDSATLLHATQFQSESPNANLIEAVRFHLDKLLTLRGMRFVQWASDVDDFSEAAELWREAMGFEWAADLDYLSVSIDPKSKRDSPQRIRLEPTRWLMGSMINEDDFARIVDQTYIDTLDCPALLNFRTAEQTIASYQQSGAFAPHLWFTLHRAEAPTDSADTPPIGVLVLAMHGTKVAELVYMGVVPAARGMSLGKEVIQSVIETVQTAGASRLILAVDQQNVYARRLYDAFGLKCMLRESVAVKNL</sequence>
<comment type="caution">
    <text evidence="2">The sequence shown here is derived from an EMBL/GenBank/DDBJ whole genome shotgun (WGS) entry which is preliminary data.</text>
</comment>
<keyword evidence="2" id="KW-0012">Acyltransferase</keyword>
<dbReference type="AlphaFoldDB" id="A0A5C5YXK9"/>
<dbReference type="RefSeq" id="WP_146394921.1">
    <property type="nucleotide sequence ID" value="NZ_SJPJ01000001.1"/>
</dbReference>
<dbReference type="InterPro" id="IPR016181">
    <property type="entry name" value="Acyl_CoA_acyltransferase"/>
</dbReference>
<accession>A0A5C5YXK9</accession>
<name>A0A5C5YXK9_9BACT</name>
<dbReference type="EMBL" id="SJPJ01000001">
    <property type="protein sequence ID" value="TWT79775.1"/>
    <property type="molecule type" value="Genomic_DNA"/>
</dbReference>
<reference evidence="2 3" key="1">
    <citation type="submission" date="2019-02" db="EMBL/GenBank/DDBJ databases">
        <title>Deep-cultivation of Planctomycetes and their phenomic and genomic characterization uncovers novel biology.</title>
        <authorList>
            <person name="Wiegand S."/>
            <person name="Jogler M."/>
            <person name="Boedeker C."/>
            <person name="Pinto D."/>
            <person name="Vollmers J."/>
            <person name="Rivas-Marin E."/>
            <person name="Kohn T."/>
            <person name="Peeters S.H."/>
            <person name="Heuer A."/>
            <person name="Rast P."/>
            <person name="Oberbeckmann S."/>
            <person name="Bunk B."/>
            <person name="Jeske O."/>
            <person name="Meyerdierks A."/>
            <person name="Storesund J.E."/>
            <person name="Kallscheuer N."/>
            <person name="Luecker S."/>
            <person name="Lage O.M."/>
            <person name="Pohl T."/>
            <person name="Merkel B.J."/>
            <person name="Hornburger P."/>
            <person name="Mueller R.-W."/>
            <person name="Bruemmer F."/>
            <person name="Labrenz M."/>
            <person name="Spormann A.M."/>
            <person name="Op Den Camp H."/>
            <person name="Overmann J."/>
            <person name="Amann R."/>
            <person name="Jetten M.S.M."/>
            <person name="Mascher T."/>
            <person name="Medema M.H."/>
            <person name="Devos D.P."/>
            <person name="Kaster A.-K."/>
            <person name="Ovreas L."/>
            <person name="Rohde M."/>
            <person name="Galperin M.Y."/>
            <person name="Jogler C."/>
        </authorList>
    </citation>
    <scope>NUCLEOTIDE SEQUENCE [LARGE SCALE GENOMIC DNA]</scope>
    <source>
        <strain evidence="2 3">CA13</strain>
    </source>
</reference>
<dbReference type="GO" id="GO:0035447">
    <property type="term" value="F:mycothiol synthase activity"/>
    <property type="evidence" value="ECO:0007669"/>
    <property type="project" value="UniProtKB-EC"/>
</dbReference>
<dbReference type="SUPFAM" id="SSF55729">
    <property type="entry name" value="Acyl-CoA N-acyltransferases (Nat)"/>
    <property type="match status" value="1"/>
</dbReference>
<proteinExistence type="predicted"/>
<dbReference type="OrthoDB" id="214696at2"/>
<dbReference type="CDD" id="cd04301">
    <property type="entry name" value="NAT_SF"/>
    <property type="match status" value="1"/>
</dbReference>
<evidence type="ECO:0000313" key="3">
    <source>
        <dbReference type="Proteomes" id="UP000315010"/>
    </source>
</evidence>
<dbReference type="PROSITE" id="PS51186">
    <property type="entry name" value="GNAT"/>
    <property type="match status" value="1"/>
</dbReference>
<feature type="domain" description="N-acetyltransferase" evidence="1">
    <location>
        <begin position="183"/>
        <end position="323"/>
    </location>
</feature>
<dbReference type="Proteomes" id="UP000315010">
    <property type="component" value="Unassembled WGS sequence"/>
</dbReference>
<dbReference type="InterPro" id="IPR000182">
    <property type="entry name" value="GNAT_dom"/>
</dbReference>
<protein>
    <submittedName>
        <fullName evidence="2">Mycothiol acetyltransferase</fullName>
        <ecNumber evidence="2">2.3.1.189</ecNumber>
    </submittedName>
</protein>
<evidence type="ECO:0000259" key="1">
    <source>
        <dbReference type="PROSITE" id="PS51186"/>
    </source>
</evidence>
<dbReference type="Gene3D" id="3.40.630.30">
    <property type="match status" value="1"/>
</dbReference>
<keyword evidence="2" id="KW-0808">Transferase</keyword>
<evidence type="ECO:0000313" key="2">
    <source>
        <dbReference type="EMBL" id="TWT79775.1"/>
    </source>
</evidence>
<organism evidence="2 3">
    <name type="scientific">Novipirellula herctigrandis</name>
    <dbReference type="NCBI Taxonomy" id="2527986"/>
    <lineage>
        <taxon>Bacteria</taxon>
        <taxon>Pseudomonadati</taxon>
        <taxon>Planctomycetota</taxon>
        <taxon>Planctomycetia</taxon>
        <taxon>Pirellulales</taxon>
        <taxon>Pirellulaceae</taxon>
        <taxon>Novipirellula</taxon>
    </lineage>
</organism>
<gene>
    <name evidence="2" type="primary">mshD</name>
    <name evidence="2" type="ORF">CA13_11820</name>
</gene>
<dbReference type="EC" id="2.3.1.189" evidence="2"/>
<keyword evidence="3" id="KW-1185">Reference proteome</keyword>
<dbReference type="Pfam" id="PF00583">
    <property type="entry name" value="Acetyltransf_1"/>
    <property type="match status" value="1"/>
</dbReference>